<evidence type="ECO:0000313" key="2">
    <source>
        <dbReference type="EMBL" id="SBT07047.1"/>
    </source>
</evidence>
<dbReference type="Proteomes" id="UP000199169">
    <property type="component" value="Unassembled WGS sequence"/>
</dbReference>
<dbReference type="SUPFAM" id="SSF52980">
    <property type="entry name" value="Restriction endonuclease-like"/>
    <property type="match status" value="1"/>
</dbReference>
<dbReference type="Gene3D" id="3.40.960.10">
    <property type="entry name" value="VSR Endonuclease"/>
    <property type="match status" value="1"/>
</dbReference>
<reference evidence="2 3" key="1">
    <citation type="submission" date="2016-06" db="EMBL/GenBank/DDBJ databases">
        <authorList>
            <person name="Kjaerup R.B."/>
            <person name="Dalgaard T.S."/>
            <person name="Juul-Madsen H.R."/>
        </authorList>
    </citation>
    <scope>NUCLEOTIDE SEQUENCE [LARGE SCALE GENOMIC DNA]</scope>
    <source>
        <strain evidence="2">3</strain>
    </source>
</reference>
<name>A0A1A8XRF3_9PROT</name>
<dbReference type="AlphaFoldDB" id="A0A1A8XRF3"/>
<proteinExistence type="predicted"/>
<dbReference type="InterPro" id="IPR047216">
    <property type="entry name" value="Endonuclease_DUF559_bact"/>
</dbReference>
<dbReference type="InterPro" id="IPR007569">
    <property type="entry name" value="DUF559"/>
</dbReference>
<protein>
    <recommendedName>
        <fullName evidence="1">DUF559 domain-containing protein</fullName>
    </recommendedName>
</protein>
<dbReference type="CDD" id="cd01038">
    <property type="entry name" value="Endonuclease_DUF559"/>
    <property type="match status" value="1"/>
</dbReference>
<keyword evidence="3" id="KW-1185">Reference proteome</keyword>
<feature type="domain" description="DUF559" evidence="1">
    <location>
        <begin position="15"/>
        <end position="116"/>
    </location>
</feature>
<dbReference type="Pfam" id="PF04480">
    <property type="entry name" value="DUF559"/>
    <property type="match status" value="1"/>
</dbReference>
<organism evidence="2 3">
    <name type="scientific">Candidatus Accumulibacter aalborgensis</name>
    <dbReference type="NCBI Taxonomy" id="1860102"/>
    <lineage>
        <taxon>Bacteria</taxon>
        <taxon>Pseudomonadati</taxon>
        <taxon>Pseudomonadota</taxon>
        <taxon>Betaproteobacteria</taxon>
        <taxon>Candidatus Accumulibacter</taxon>
    </lineage>
</organism>
<dbReference type="PANTHER" id="PTHR38590:SF1">
    <property type="entry name" value="BLL0828 PROTEIN"/>
    <property type="match status" value="1"/>
</dbReference>
<dbReference type="PANTHER" id="PTHR38590">
    <property type="entry name" value="BLL0828 PROTEIN"/>
    <property type="match status" value="1"/>
</dbReference>
<sequence length="135" mass="15783">MKGQTNRSILTPALQKKLRTHMTDAETRLWQRLRARQNAGFKFRRQHPFLDYVLDFVCLERRLIVEVDGGQHQDCEADRARDRRLQEAGFFIMRFWNNQVLQETDAVVEAIWTALQEESGEDASLMTPSPPRPSP</sequence>
<dbReference type="RefSeq" id="WP_186407489.1">
    <property type="nucleotide sequence ID" value="NZ_FLQX01000116.1"/>
</dbReference>
<dbReference type="STRING" id="1860102.ACCAA_40013"/>
<accession>A0A1A8XRF3</accession>
<evidence type="ECO:0000259" key="1">
    <source>
        <dbReference type="Pfam" id="PF04480"/>
    </source>
</evidence>
<dbReference type="EMBL" id="FLQX01000116">
    <property type="protein sequence ID" value="SBT07047.1"/>
    <property type="molecule type" value="Genomic_DNA"/>
</dbReference>
<dbReference type="InterPro" id="IPR011335">
    <property type="entry name" value="Restrct_endonuc-II-like"/>
</dbReference>
<evidence type="ECO:0000313" key="3">
    <source>
        <dbReference type="Proteomes" id="UP000199169"/>
    </source>
</evidence>
<gene>
    <name evidence="2" type="ORF">ACCAA_40013</name>
</gene>